<dbReference type="GO" id="GO:0005524">
    <property type="term" value="F:ATP binding"/>
    <property type="evidence" value="ECO:0007669"/>
    <property type="project" value="UniProtKB-UniRule"/>
</dbReference>
<dbReference type="Pfam" id="PF08245">
    <property type="entry name" value="Mur_ligase_M"/>
    <property type="match status" value="1"/>
</dbReference>
<evidence type="ECO:0000256" key="16">
    <source>
        <dbReference type="ARBA" id="ARBA00047632"/>
    </source>
</evidence>
<keyword evidence="17 18" id="KW-0132">Cell division</keyword>
<keyword evidence="11 17" id="KW-0133">Cell shape</keyword>
<dbReference type="Pfam" id="PF21799">
    <property type="entry name" value="MurD-like_N"/>
    <property type="match status" value="1"/>
</dbReference>
<keyword evidence="12 17" id="KW-0573">Peptidoglycan synthesis</keyword>
<dbReference type="RefSeq" id="WP_027698727.1">
    <property type="nucleotide sequence ID" value="NZ_DF820487.1"/>
</dbReference>
<dbReference type="SUPFAM" id="SSF53623">
    <property type="entry name" value="MurD-like peptide ligases, catalytic domain"/>
    <property type="match status" value="1"/>
</dbReference>
<name>A0A069CT39_WEIOS</name>
<dbReference type="AlphaFoldDB" id="A0A069CT39"/>
<evidence type="ECO:0000256" key="15">
    <source>
        <dbReference type="ARBA" id="ARBA00032324"/>
    </source>
</evidence>
<evidence type="ECO:0000256" key="6">
    <source>
        <dbReference type="ARBA" id="ARBA00015655"/>
    </source>
</evidence>
<dbReference type="Gene3D" id="3.90.190.20">
    <property type="entry name" value="Mur ligase, C-terminal domain"/>
    <property type="match status" value="1"/>
</dbReference>
<evidence type="ECO:0000259" key="19">
    <source>
        <dbReference type="Pfam" id="PF02875"/>
    </source>
</evidence>
<dbReference type="GO" id="GO:0008360">
    <property type="term" value="P:regulation of cell shape"/>
    <property type="evidence" value="ECO:0007669"/>
    <property type="project" value="UniProtKB-KW"/>
</dbReference>
<dbReference type="OrthoDB" id="9809796at2"/>
<evidence type="ECO:0000256" key="1">
    <source>
        <dbReference type="ARBA" id="ARBA00002734"/>
    </source>
</evidence>
<evidence type="ECO:0000256" key="5">
    <source>
        <dbReference type="ARBA" id="ARBA00012212"/>
    </source>
</evidence>
<evidence type="ECO:0000313" key="22">
    <source>
        <dbReference type="Proteomes" id="UP000030643"/>
    </source>
</evidence>
<accession>A0A069CT39</accession>
<keyword evidence="22" id="KW-1185">Reference proteome</keyword>
<dbReference type="Proteomes" id="UP000030643">
    <property type="component" value="Unassembled WGS sequence"/>
</dbReference>
<dbReference type="GO" id="GO:0009252">
    <property type="term" value="P:peptidoglycan biosynthetic process"/>
    <property type="evidence" value="ECO:0007669"/>
    <property type="project" value="UniProtKB-UniRule"/>
</dbReference>
<dbReference type="GO" id="GO:0005737">
    <property type="term" value="C:cytoplasm"/>
    <property type="evidence" value="ECO:0007669"/>
    <property type="project" value="UniProtKB-SubCell"/>
</dbReference>
<keyword evidence="13 17" id="KW-0961">Cell wall biogenesis/degradation</keyword>
<comment type="similarity">
    <text evidence="4 17">Belongs to the MurCDEF family.</text>
</comment>
<keyword evidence="8 17" id="KW-0436">Ligase</keyword>
<comment type="catalytic activity">
    <reaction evidence="16 17 18">
        <text>UDP-N-acetyl-alpha-D-muramoyl-L-alanine + D-glutamate + ATP = UDP-N-acetyl-alpha-D-muramoyl-L-alanyl-D-glutamate + ADP + phosphate + H(+)</text>
        <dbReference type="Rhea" id="RHEA:16429"/>
        <dbReference type="ChEBI" id="CHEBI:15378"/>
        <dbReference type="ChEBI" id="CHEBI:29986"/>
        <dbReference type="ChEBI" id="CHEBI:30616"/>
        <dbReference type="ChEBI" id="CHEBI:43474"/>
        <dbReference type="ChEBI" id="CHEBI:83898"/>
        <dbReference type="ChEBI" id="CHEBI:83900"/>
        <dbReference type="ChEBI" id="CHEBI:456216"/>
        <dbReference type="EC" id="6.3.2.9"/>
    </reaction>
</comment>
<dbReference type="InterPro" id="IPR036615">
    <property type="entry name" value="Mur_ligase_C_dom_sf"/>
</dbReference>
<dbReference type="HAMAP" id="MF_00639">
    <property type="entry name" value="MurD"/>
    <property type="match status" value="1"/>
</dbReference>
<dbReference type="Gene3D" id="3.40.50.720">
    <property type="entry name" value="NAD(P)-binding Rossmann-like Domain"/>
    <property type="match status" value="1"/>
</dbReference>
<dbReference type="InterPro" id="IPR004101">
    <property type="entry name" value="Mur_ligase_C"/>
</dbReference>
<evidence type="ECO:0000256" key="17">
    <source>
        <dbReference type="HAMAP-Rule" id="MF_00639"/>
    </source>
</evidence>
<evidence type="ECO:0000256" key="4">
    <source>
        <dbReference type="ARBA" id="ARBA00010416"/>
    </source>
</evidence>
<dbReference type="UniPathway" id="UPA00219"/>
<dbReference type="InterPro" id="IPR005762">
    <property type="entry name" value="MurD"/>
</dbReference>
<keyword evidence="17 18" id="KW-0131">Cell cycle</keyword>
<organism evidence="21 22">
    <name type="scientific">Weissella oryzae (strain DSM 25784 / JCM 18191 / LMG 30913 / SG25)</name>
    <dbReference type="NCBI Taxonomy" id="1329250"/>
    <lineage>
        <taxon>Bacteria</taxon>
        <taxon>Bacillati</taxon>
        <taxon>Bacillota</taxon>
        <taxon>Bacilli</taxon>
        <taxon>Lactobacillales</taxon>
        <taxon>Lactobacillaceae</taxon>
        <taxon>Weissella</taxon>
    </lineage>
</organism>
<evidence type="ECO:0000256" key="13">
    <source>
        <dbReference type="ARBA" id="ARBA00023316"/>
    </source>
</evidence>
<dbReference type="eggNOG" id="COG0771">
    <property type="taxonomic scope" value="Bacteria"/>
</dbReference>
<feature type="domain" description="Mur ligase central" evidence="20">
    <location>
        <begin position="109"/>
        <end position="284"/>
    </location>
</feature>
<dbReference type="NCBIfam" id="TIGR01087">
    <property type="entry name" value="murD"/>
    <property type="match status" value="1"/>
</dbReference>
<dbReference type="SUPFAM" id="SSF53244">
    <property type="entry name" value="MurD-like peptide ligases, peptide-binding domain"/>
    <property type="match status" value="1"/>
</dbReference>
<comment type="pathway">
    <text evidence="3 17 18">Cell wall biogenesis; peptidoglycan biosynthesis.</text>
</comment>
<protein>
    <recommendedName>
        <fullName evidence="6 17">UDP-N-acetylmuramoylalanine--D-glutamate ligase</fullName>
        <ecNumber evidence="5 17">6.3.2.9</ecNumber>
    </recommendedName>
    <alternativeName>
        <fullName evidence="15 17">D-glutamic acid-adding enzyme</fullName>
    </alternativeName>
    <alternativeName>
        <fullName evidence="14 17">UDP-N-acetylmuramoyl-L-alanyl-D-glutamate synthetase</fullName>
    </alternativeName>
</protein>
<gene>
    <name evidence="17 21" type="primary">murD</name>
    <name evidence="21" type="ORF">WOSG25_040740</name>
</gene>
<dbReference type="Gene3D" id="3.40.1190.10">
    <property type="entry name" value="Mur-like, catalytic domain"/>
    <property type="match status" value="1"/>
</dbReference>
<dbReference type="InterPro" id="IPR013221">
    <property type="entry name" value="Mur_ligase_cen"/>
</dbReference>
<dbReference type="PANTHER" id="PTHR43692:SF1">
    <property type="entry name" value="UDP-N-ACETYLMURAMOYLALANINE--D-GLUTAMATE LIGASE"/>
    <property type="match status" value="1"/>
</dbReference>
<evidence type="ECO:0000256" key="10">
    <source>
        <dbReference type="ARBA" id="ARBA00022840"/>
    </source>
</evidence>
<evidence type="ECO:0000256" key="12">
    <source>
        <dbReference type="ARBA" id="ARBA00022984"/>
    </source>
</evidence>
<reference evidence="22" key="1">
    <citation type="journal article" date="2014" name="Genome Announc.">
        <title>Draft genome sequence of Weissella oryzae SG25T, isolated from fermented rice grains.</title>
        <authorList>
            <person name="Tanizawa Y."/>
            <person name="Fujisawa T."/>
            <person name="Mochizuki T."/>
            <person name="Kaminuma E."/>
            <person name="Suzuki Y."/>
            <person name="Nakamura Y."/>
            <person name="Tohno M."/>
        </authorList>
    </citation>
    <scope>NUCLEOTIDE SEQUENCE [LARGE SCALE GENOMIC DNA]</scope>
    <source>
        <strain evidence="22">DSM 25784 / JCM 18191 / LMG 30913 / SG25</strain>
    </source>
</reference>
<evidence type="ECO:0000256" key="11">
    <source>
        <dbReference type="ARBA" id="ARBA00022960"/>
    </source>
</evidence>
<dbReference type="GO" id="GO:0051301">
    <property type="term" value="P:cell division"/>
    <property type="evidence" value="ECO:0007669"/>
    <property type="project" value="UniProtKB-KW"/>
</dbReference>
<sequence length="446" mass="48290">MTKRVLVVGFARSGAAVARLLVKEGAAVTVSDPKLNLDDSKVQALQALGVTFTQAQDVDLLADTDMIVKNPGIPYQIPILQAALAKQLPIYTEVALAQRYMQGEWIALTGSNGKTTSVEMINAVLQQTANNDHRVIVAGNIGTPVSEVVEQVRATDTLVTELSSFQLMGMPTAKPHIAVITNIFASHLDYHGSRENYIKAKMGITRNQTKKDYLVLNVDRAEWVALGEQTKAQVIPFSRLGLDHSGAYQANGKLYFADEYIMDAKDLAVPGQHNIENALVAIAVGKLSKVKSERIASALKAFTGVEHRLQLVGDIAGRTVYNDSKATDIEATEMALSGFKKPVVLLAGGLDRGDDQMRLLAAVKEHVKALVVFGQTADKLVAMAKTLDLPVIKTKDVVTAVEPAFTLAQPGEIILLSPAAASWDQYPNFETRGNLFMDAVHNYKDN</sequence>
<comment type="subcellular location">
    <subcellularLocation>
        <location evidence="2 17 18">Cytoplasm</location>
    </subcellularLocation>
</comment>
<evidence type="ECO:0000256" key="9">
    <source>
        <dbReference type="ARBA" id="ARBA00022741"/>
    </source>
</evidence>
<dbReference type="Pfam" id="PF02875">
    <property type="entry name" value="Mur_ligase_C"/>
    <property type="match status" value="1"/>
</dbReference>
<comment type="function">
    <text evidence="1 17 18">Cell wall formation. Catalyzes the addition of glutamate to the nucleotide precursor UDP-N-acetylmuramoyl-L-alanine (UMA).</text>
</comment>
<dbReference type="SUPFAM" id="SSF51984">
    <property type="entry name" value="MurCD N-terminal domain"/>
    <property type="match status" value="1"/>
</dbReference>
<keyword evidence="9 17" id="KW-0547">Nucleotide-binding</keyword>
<evidence type="ECO:0000256" key="3">
    <source>
        <dbReference type="ARBA" id="ARBA00004752"/>
    </source>
</evidence>
<dbReference type="STRING" id="1329250.WOSG25_040740"/>
<dbReference type="GO" id="GO:0008764">
    <property type="term" value="F:UDP-N-acetylmuramoylalanine-D-glutamate ligase activity"/>
    <property type="evidence" value="ECO:0007669"/>
    <property type="project" value="UniProtKB-UniRule"/>
</dbReference>
<dbReference type="GO" id="GO:0071555">
    <property type="term" value="P:cell wall organization"/>
    <property type="evidence" value="ECO:0007669"/>
    <property type="project" value="UniProtKB-KW"/>
</dbReference>
<dbReference type="InterPro" id="IPR036565">
    <property type="entry name" value="Mur-like_cat_sf"/>
</dbReference>
<evidence type="ECO:0000256" key="14">
    <source>
        <dbReference type="ARBA" id="ARBA00030398"/>
    </source>
</evidence>
<evidence type="ECO:0000256" key="2">
    <source>
        <dbReference type="ARBA" id="ARBA00004496"/>
    </source>
</evidence>
<dbReference type="PANTHER" id="PTHR43692">
    <property type="entry name" value="UDP-N-ACETYLMURAMOYLALANINE--D-GLUTAMATE LIGASE"/>
    <property type="match status" value="1"/>
</dbReference>
<keyword evidence="7 17" id="KW-0963">Cytoplasm</keyword>
<dbReference type="EC" id="6.3.2.9" evidence="5 17"/>
<proteinExistence type="inferred from homology"/>
<evidence type="ECO:0000313" key="21">
    <source>
        <dbReference type="EMBL" id="GAK30634.1"/>
    </source>
</evidence>
<feature type="domain" description="Mur ligase C-terminal" evidence="19">
    <location>
        <begin position="307"/>
        <end position="419"/>
    </location>
</feature>
<evidence type="ECO:0000256" key="8">
    <source>
        <dbReference type="ARBA" id="ARBA00022598"/>
    </source>
</evidence>
<feature type="binding site" evidence="17">
    <location>
        <begin position="110"/>
        <end position="116"/>
    </location>
    <ligand>
        <name>ATP</name>
        <dbReference type="ChEBI" id="CHEBI:30616"/>
    </ligand>
</feature>
<evidence type="ECO:0000259" key="20">
    <source>
        <dbReference type="Pfam" id="PF08245"/>
    </source>
</evidence>
<dbReference type="EMBL" id="DF820487">
    <property type="protein sequence ID" value="GAK30634.1"/>
    <property type="molecule type" value="Genomic_DNA"/>
</dbReference>
<keyword evidence="10 17" id="KW-0067">ATP-binding</keyword>
<evidence type="ECO:0000256" key="7">
    <source>
        <dbReference type="ARBA" id="ARBA00022490"/>
    </source>
</evidence>
<evidence type="ECO:0000256" key="18">
    <source>
        <dbReference type="RuleBase" id="RU003664"/>
    </source>
</evidence>